<sequence length="220" mass="25187">MIKDRLPFVENLTVAVVCKHWHYASQIYPRKDLQSADCRPIWLMRVRYDNKCRGNEQLTNYSTGKKYFVGSLSDTATRVICSQKGWLLLAPQSNYKWPSSGMFLINPFTKQRYDLPIAMHGSIFFPPLTAAISVVNGIPNCVAIGSLDSSFLHNIDFYPLEFILKIAQPDGREWRAYTYDYGTRETNSEDCSSGMFIRNNHVYLIDKVGRTLAFDMIGTT</sequence>
<protein>
    <recommendedName>
        <fullName evidence="1">KIB1-4 beta-propeller domain-containing protein</fullName>
    </recommendedName>
</protein>
<reference evidence="2" key="1">
    <citation type="submission" date="2018-02" db="EMBL/GenBank/DDBJ databases">
        <title>Rhizophora mucronata_Transcriptome.</title>
        <authorList>
            <person name="Meera S.P."/>
            <person name="Sreeshan A."/>
            <person name="Augustine A."/>
        </authorList>
    </citation>
    <scope>NUCLEOTIDE SEQUENCE</scope>
    <source>
        <tissue evidence="2">Leaf</tissue>
    </source>
</reference>
<feature type="domain" description="KIB1-4 beta-propeller" evidence="1">
    <location>
        <begin position="75"/>
        <end position="217"/>
    </location>
</feature>
<evidence type="ECO:0000313" key="2">
    <source>
        <dbReference type="EMBL" id="MBW92142.1"/>
    </source>
</evidence>
<organism evidence="2">
    <name type="scientific">Rhizophora mucronata</name>
    <name type="common">Asiatic mangrove</name>
    <dbReference type="NCBI Taxonomy" id="61149"/>
    <lineage>
        <taxon>Eukaryota</taxon>
        <taxon>Viridiplantae</taxon>
        <taxon>Streptophyta</taxon>
        <taxon>Embryophyta</taxon>
        <taxon>Tracheophyta</taxon>
        <taxon>Spermatophyta</taxon>
        <taxon>Magnoliopsida</taxon>
        <taxon>eudicotyledons</taxon>
        <taxon>Gunneridae</taxon>
        <taxon>Pentapetalae</taxon>
        <taxon>rosids</taxon>
        <taxon>fabids</taxon>
        <taxon>Malpighiales</taxon>
        <taxon>Rhizophoraceae</taxon>
        <taxon>Rhizophora</taxon>
    </lineage>
</organism>
<dbReference type="EMBL" id="GGEC01011659">
    <property type="protein sequence ID" value="MBW92142.1"/>
    <property type="molecule type" value="Transcribed_RNA"/>
</dbReference>
<dbReference type="AlphaFoldDB" id="A0A2P2JFA4"/>
<dbReference type="InterPro" id="IPR005174">
    <property type="entry name" value="KIB1-4_b-propeller"/>
</dbReference>
<dbReference type="PANTHER" id="PTHR33127">
    <property type="entry name" value="TRANSMEMBRANE PROTEIN"/>
    <property type="match status" value="1"/>
</dbReference>
<dbReference type="PANTHER" id="PTHR33127:SF5">
    <property type="entry name" value="TRANSMEMBRANE PROTEIN"/>
    <property type="match status" value="1"/>
</dbReference>
<name>A0A2P2JFA4_RHIMU</name>
<evidence type="ECO:0000259" key="1">
    <source>
        <dbReference type="Pfam" id="PF03478"/>
    </source>
</evidence>
<dbReference type="Pfam" id="PF03478">
    <property type="entry name" value="Beta-prop_KIB1-4"/>
    <property type="match status" value="1"/>
</dbReference>
<accession>A0A2P2JFA4</accession>
<proteinExistence type="predicted"/>